<dbReference type="InterPro" id="IPR018306">
    <property type="entry name" value="Phage_T5_Orf172_DNA-bd"/>
</dbReference>
<dbReference type="Proteomes" id="UP001175000">
    <property type="component" value="Unassembled WGS sequence"/>
</dbReference>
<feature type="compositionally biased region" description="Polar residues" evidence="1">
    <location>
        <begin position="75"/>
        <end position="88"/>
    </location>
</feature>
<evidence type="ECO:0000256" key="1">
    <source>
        <dbReference type="SAM" id="MobiDB-lite"/>
    </source>
</evidence>
<evidence type="ECO:0000313" key="3">
    <source>
        <dbReference type="EMBL" id="KAK0622654.1"/>
    </source>
</evidence>
<gene>
    <name evidence="3" type="ORF">B0T14DRAFT_601362</name>
</gene>
<feature type="region of interest" description="Disordered" evidence="1">
    <location>
        <begin position="185"/>
        <end position="283"/>
    </location>
</feature>
<feature type="domain" description="Bacteriophage T5 Orf172 DNA-binding" evidence="2">
    <location>
        <begin position="315"/>
        <end position="418"/>
    </location>
</feature>
<evidence type="ECO:0000313" key="4">
    <source>
        <dbReference type="Proteomes" id="UP001175000"/>
    </source>
</evidence>
<dbReference type="EMBL" id="JAULSU010000003">
    <property type="protein sequence ID" value="KAK0622654.1"/>
    <property type="molecule type" value="Genomic_DNA"/>
</dbReference>
<reference evidence="3" key="1">
    <citation type="submission" date="2023-06" db="EMBL/GenBank/DDBJ databases">
        <title>Genome-scale phylogeny and comparative genomics of the fungal order Sordariales.</title>
        <authorList>
            <consortium name="Lawrence Berkeley National Laboratory"/>
            <person name="Hensen N."/>
            <person name="Bonometti L."/>
            <person name="Westerberg I."/>
            <person name="Brannstrom I.O."/>
            <person name="Guillou S."/>
            <person name="Cros-Aarteil S."/>
            <person name="Calhoun S."/>
            <person name="Haridas S."/>
            <person name="Kuo A."/>
            <person name="Mondo S."/>
            <person name="Pangilinan J."/>
            <person name="Riley R."/>
            <person name="Labutti K."/>
            <person name="Andreopoulos B."/>
            <person name="Lipzen A."/>
            <person name="Chen C."/>
            <person name="Yanf M."/>
            <person name="Daum C."/>
            <person name="Ng V."/>
            <person name="Clum A."/>
            <person name="Steindorff A."/>
            <person name="Ohm R."/>
            <person name="Martin F."/>
            <person name="Silar P."/>
            <person name="Natvig D."/>
            <person name="Lalanne C."/>
            <person name="Gautier V."/>
            <person name="Ament-Velasquez S.L."/>
            <person name="Kruys A."/>
            <person name="Hutchinson M.I."/>
            <person name="Powell A.J."/>
            <person name="Barry K."/>
            <person name="Miller A.N."/>
            <person name="Grigoriev I.V."/>
            <person name="Debuchy R."/>
            <person name="Gladieux P."/>
            <person name="Thoren M.H."/>
            <person name="Johannesson H."/>
        </authorList>
    </citation>
    <scope>NUCLEOTIDE SEQUENCE</scope>
    <source>
        <strain evidence="3">CBS 606.72</strain>
    </source>
</reference>
<feature type="region of interest" description="Disordered" evidence="1">
    <location>
        <begin position="49"/>
        <end position="88"/>
    </location>
</feature>
<name>A0AA40C2P9_9PEZI</name>
<feature type="region of interest" description="Disordered" evidence="1">
    <location>
        <begin position="23"/>
        <end position="42"/>
    </location>
</feature>
<evidence type="ECO:0000259" key="2">
    <source>
        <dbReference type="Pfam" id="PF10544"/>
    </source>
</evidence>
<accession>A0AA40C2P9</accession>
<sequence>MAGMAESDFLAASEPANAVEIAAGPFSASQPESTPFDFTFRSSHHGLTHHAYQWKPPGTRKPRLSPPKSPPRTSGSSLFGGTPAPQSNTLAALAEPSMECLPFPFPSRPSIFTFGASAFQSTTSTTSLSQSQGIFGASDFISTTSQVTLQTLDLSKPEKPQTKEPAIIISSIEVDSQEPELIDNLIDKDPDLPQDPSLTRSTANSPAEDATLDASLNESVLPSPPAGLRRSLRLSSKRAASYEESSPDPPVQPRATRRRTKTTTPPPTIITQSEPDGDSNVPINPEPKCPQDIDCLIEDRIRNPQPLRQRQPEQGYVYVVPAMHNGIRIVKIGVTGKTNPKKRLEEIESTCGRSGIRFLKRKHDHLNVLGYYYQVEALAHRELENFRYVFCCGCKKSREHVEYFVVEEGVGMRIVQRWADLCSLGAYTDPKGKLKEEWSIYLDSFWVKNHGRDKGGTEEWTDHERRGQRWKKWVEGERRDFLWRRAPELGWQFWSVALALGWFKTSGLSLLASVSLVLTLLLFWQSPSAMEWIWTLACLAGGGVAKVWNLMTRRRDISWTKAEDEKGVVGVGGSEHVKFPCS</sequence>
<dbReference type="AlphaFoldDB" id="A0AA40C2P9"/>
<feature type="compositionally biased region" description="Polar residues" evidence="1">
    <location>
        <begin position="196"/>
        <end position="205"/>
    </location>
</feature>
<protein>
    <recommendedName>
        <fullName evidence="2">Bacteriophage T5 Orf172 DNA-binding domain-containing protein</fullName>
    </recommendedName>
</protein>
<comment type="caution">
    <text evidence="3">The sequence shown here is derived from an EMBL/GenBank/DDBJ whole genome shotgun (WGS) entry which is preliminary data.</text>
</comment>
<keyword evidence="4" id="KW-1185">Reference proteome</keyword>
<proteinExistence type="predicted"/>
<organism evidence="3 4">
    <name type="scientific">Immersiella caudata</name>
    <dbReference type="NCBI Taxonomy" id="314043"/>
    <lineage>
        <taxon>Eukaryota</taxon>
        <taxon>Fungi</taxon>
        <taxon>Dikarya</taxon>
        <taxon>Ascomycota</taxon>
        <taxon>Pezizomycotina</taxon>
        <taxon>Sordariomycetes</taxon>
        <taxon>Sordariomycetidae</taxon>
        <taxon>Sordariales</taxon>
        <taxon>Lasiosphaeriaceae</taxon>
        <taxon>Immersiella</taxon>
    </lineage>
</organism>
<dbReference type="Pfam" id="PF10544">
    <property type="entry name" value="T5orf172"/>
    <property type="match status" value="1"/>
</dbReference>